<gene>
    <name evidence="2" type="ORF">FQA47_001692</name>
</gene>
<reference evidence="2" key="1">
    <citation type="journal article" name="BMC Genomics">
        <title>Long-read sequencing and de novo genome assembly of marine medaka (Oryzias melastigma).</title>
        <authorList>
            <person name="Liang P."/>
            <person name="Saqib H.S.A."/>
            <person name="Ni X."/>
            <person name="Shen Y."/>
        </authorList>
    </citation>
    <scope>NUCLEOTIDE SEQUENCE</scope>
    <source>
        <strain evidence="2">Bigg-433</strain>
    </source>
</reference>
<dbReference type="AlphaFoldDB" id="A0A834FJH8"/>
<feature type="region of interest" description="Disordered" evidence="1">
    <location>
        <begin position="61"/>
        <end position="80"/>
    </location>
</feature>
<accession>A0A834FJH8</accession>
<dbReference type="Proteomes" id="UP000646548">
    <property type="component" value="Unassembled WGS sequence"/>
</dbReference>
<proteinExistence type="predicted"/>
<comment type="caution">
    <text evidence="2">The sequence shown here is derived from an EMBL/GenBank/DDBJ whole genome shotgun (WGS) entry which is preliminary data.</text>
</comment>
<evidence type="ECO:0000313" key="2">
    <source>
        <dbReference type="EMBL" id="KAF6735353.1"/>
    </source>
</evidence>
<organism evidence="2 3">
    <name type="scientific">Oryzias melastigma</name>
    <name type="common">Marine medaka</name>
    <dbReference type="NCBI Taxonomy" id="30732"/>
    <lineage>
        <taxon>Eukaryota</taxon>
        <taxon>Metazoa</taxon>
        <taxon>Chordata</taxon>
        <taxon>Craniata</taxon>
        <taxon>Vertebrata</taxon>
        <taxon>Euteleostomi</taxon>
        <taxon>Actinopterygii</taxon>
        <taxon>Neopterygii</taxon>
        <taxon>Teleostei</taxon>
        <taxon>Neoteleostei</taxon>
        <taxon>Acanthomorphata</taxon>
        <taxon>Ovalentaria</taxon>
        <taxon>Atherinomorphae</taxon>
        <taxon>Beloniformes</taxon>
        <taxon>Adrianichthyidae</taxon>
        <taxon>Oryziinae</taxon>
        <taxon>Oryzias</taxon>
    </lineage>
</organism>
<sequence length="155" mass="17892">MEVSGMVMMKDIHACYSKSFLSPLPPFIPPSFSLSTGIKRGGGGGRLEGWRGTALRYRRQEQIEERRERGEGEEEVEEKERKVGQKVLVRSAHNRIQLCKVEQETDGHFLIQLECLDLNESWTIRASVLLKVLSLADGQPRWLKKNVVFEEHDWR</sequence>
<feature type="compositionally biased region" description="Basic and acidic residues" evidence="1">
    <location>
        <begin position="61"/>
        <end position="70"/>
    </location>
</feature>
<protein>
    <submittedName>
        <fullName evidence="2">Uncharacterized protein</fullName>
    </submittedName>
</protein>
<evidence type="ECO:0000313" key="3">
    <source>
        <dbReference type="Proteomes" id="UP000646548"/>
    </source>
</evidence>
<evidence type="ECO:0000256" key="1">
    <source>
        <dbReference type="SAM" id="MobiDB-lite"/>
    </source>
</evidence>
<dbReference type="EMBL" id="WKFB01000109">
    <property type="protein sequence ID" value="KAF6735353.1"/>
    <property type="molecule type" value="Genomic_DNA"/>
</dbReference>
<name>A0A834FJH8_ORYME</name>